<organism evidence="1 2">
    <name type="scientific">Amborella trichopoda</name>
    <dbReference type="NCBI Taxonomy" id="13333"/>
    <lineage>
        <taxon>Eukaryota</taxon>
        <taxon>Viridiplantae</taxon>
        <taxon>Streptophyta</taxon>
        <taxon>Embryophyta</taxon>
        <taxon>Tracheophyta</taxon>
        <taxon>Spermatophyta</taxon>
        <taxon>Magnoliopsida</taxon>
        <taxon>Amborellales</taxon>
        <taxon>Amborellaceae</taxon>
        <taxon>Amborella</taxon>
    </lineage>
</organism>
<proteinExistence type="predicted"/>
<keyword evidence="2" id="KW-1185">Reference proteome</keyword>
<dbReference type="Gramene" id="ERN18294">
    <property type="protein sequence ID" value="ERN18294"/>
    <property type="gene ID" value="AMTR_s00055p00164630"/>
</dbReference>
<accession>U5D750</accession>
<dbReference type="AlphaFoldDB" id="U5D750"/>
<evidence type="ECO:0000313" key="2">
    <source>
        <dbReference type="Proteomes" id="UP000017836"/>
    </source>
</evidence>
<protein>
    <submittedName>
        <fullName evidence="1">Uncharacterized protein</fullName>
    </submittedName>
</protein>
<name>U5D750_AMBTC</name>
<reference evidence="2" key="1">
    <citation type="journal article" date="2013" name="Science">
        <title>The Amborella genome and the evolution of flowering plants.</title>
        <authorList>
            <consortium name="Amborella Genome Project"/>
        </authorList>
    </citation>
    <scope>NUCLEOTIDE SEQUENCE [LARGE SCALE GENOMIC DNA]</scope>
</reference>
<evidence type="ECO:0000313" key="1">
    <source>
        <dbReference type="EMBL" id="ERN18294.1"/>
    </source>
</evidence>
<dbReference type="EMBL" id="KI392237">
    <property type="protein sequence ID" value="ERN18294.1"/>
    <property type="molecule type" value="Genomic_DNA"/>
</dbReference>
<dbReference type="Proteomes" id="UP000017836">
    <property type="component" value="Unassembled WGS sequence"/>
</dbReference>
<sequence>MSAYSDRARERLLIDKRKKRFKGNDFRGNFCHRHLSLVNSTIADLEDLHGDPVVSDLVKHLHLSFDYRNKRQILVIGIRDCRFAQMLNYGCIGICLVEATIQWWGWKREKRLKFCELSAPLNWLVHKGLINPRISTLKNLNCQLIIEPVHYLPLSFHHRKESEIFVSLGNCKLSKMFNVSLIGMYYAVASKKWWAWESHGNSRQKDREEDEEDQALGFHIREVEI</sequence>
<dbReference type="HOGENOM" id="CLU_1231386_0_0_1"/>
<gene>
    <name evidence="1" type="ORF">AMTR_s00055p00164630</name>
</gene>